<organism evidence="3 4">
    <name type="scientific">Sporosarcina aquimarina</name>
    <dbReference type="NCBI Taxonomy" id="114975"/>
    <lineage>
        <taxon>Bacteria</taxon>
        <taxon>Bacillati</taxon>
        <taxon>Bacillota</taxon>
        <taxon>Bacilli</taxon>
        <taxon>Bacillales</taxon>
        <taxon>Caryophanaceae</taxon>
        <taxon>Sporosarcina</taxon>
    </lineage>
</organism>
<name>A0ABU4G1K7_9BACL</name>
<gene>
    <name evidence="3" type="ORF">QT716_12490</name>
</gene>
<sequence length="231" mass="25497">MKTLGIIGGVGPLATMYYGDMLVRLTDAEKDQDHINMIILNDTNIPDRTAYIVDPTKTNPVPVLQQDAQQLEAMGAEVITIPCNTAHTFFKEIQSAVNVPVIHMINETVQRAAAEGAIRVGILATTGTIQAGVFQQSCMEAGLIPLLPDEEIQQDVMSVIYDQVKAGRPTDRKQWEKITKAMETLECERIILGCTELSIVKKELQLDYRFLDALRVLAETAIVQCGGKIRN</sequence>
<dbReference type="Proteomes" id="UP001280629">
    <property type="component" value="Unassembled WGS sequence"/>
</dbReference>
<protein>
    <submittedName>
        <fullName evidence="3">Amino acid racemase</fullName>
        <ecNumber evidence="3">5.1.1.-</ecNumber>
    </submittedName>
</protein>
<comment type="similarity">
    <text evidence="1">Belongs to the aspartate/glutamate racemases family.</text>
</comment>
<dbReference type="PROSITE" id="PS00924">
    <property type="entry name" value="ASP_GLU_RACEMASE_2"/>
    <property type="match status" value="1"/>
</dbReference>
<evidence type="ECO:0000256" key="2">
    <source>
        <dbReference type="ARBA" id="ARBA00023235"/>
    </source>
</evidence>
<dbReference type="PANTHER" id="PTHR21198">
    <property type="entry name" value="GLUTAMATE RACEMASE"/>
    <property type="match status" value="1"/>
</dbReference>
<evidence type="ECO:0000256" key="1">
    <source>
        <dbReference type="ARBA" id="ARBA00007847"/>
    </source>
</evidence>
<keyword evidence="4" id="KW-1185">Reference proteome</keyword>
<dbReference type="EMBL" id="JAUBDH010000008">
    <property type="protein sequence ID" value="MDW0110856.1"/>
    <property type="molecule type" value="Genomic_DNA"/>
</dbReference>
<dbReference type="NCBIfam" id="TIGR00035">
    <property type="entry name" value="asp_race"/>
    <property type="match status" value="1"/>
</dbReference>
<proteinExistence type="inferred from homology"/>
<dbReference type="GO" id="GO:0016853">
    <property type="term" value="F:isomerase activity"/>
    <property type="evidence" value="ECO:0007669"/>
    <property type="project" value="UniProtKB-KW"/>
</dbReference>
<dbReference type="SUPFAM" id="SSF53681">
    <property type="entry name" value="Aspartate/glutamate racemase"/>
    <property type="match status" value="2"/>
</dbReference>
<dbReference type="EC" id="5.1.1.-" evidence="3"/>
<dbReference type="RefSeq" id="WP_317936427.1">
    <property type="nucleotide sequence ID" value="NZ_JAUBDH010000008.1"/>
</dbReference>
<dbReference type="PANTHER" id="PTHR21198:SF7">
    <property type="entry name" value="ASPARTATE-GLUTAMATE RACEMASE FAMILY"/>
    <property type="match status" value="1"/>
</dbReference>
<reference evidence="3 4" key="1">
    <citation type="submission" date="2023-06" db="EMBL/GenBank/DDBJ databases">
        <title>Sporosarcina sp. nov., isolated from Korean traditional fermented seafood 'Jeotgal'.</title>
        <authorList>
            <person name="Yang A.-I."/>
            <person name="Shin N.-R."/>
        </authorList>
    </citation>
    <scope>NUCLEOTIDE SEQUENCE [LARGE SCALE GENOMIC DNA]</scope>
    <source>
        <strain evidence="3 4">KCTC3840</strain>
    </source>
</reference>
<dbReference type="InterPro" id="IPR004380">
    <property type="entry name" value="Asp_race"/>
</dbReference>
<dbReference type="Gene3D" id="3.40.50.1860">
    <property type="match status" value="2"/>
</dbReference>
<dbReference type="Pfam" id="PF01177">
    <property type="entry name" value="Asp_Glu_race"/>
    <property type="match status" value="1"/>
</dbReference>
<accession>A0ABU4G1K7</accession>
<dbReference type="InterPro" id="IPR015942">
    <property type="entry name" value="Asp/Glu/hydantoin_racemase"/>
</dbReference>
<keyword evidence="2 3" id="KW-0413">Isomerase</keyword>
<dbReference type="InterPro" id="IPR001920">
    <property type="entry name" value="Asp/Glu_race"/>
</dbReference>
<dbReference type="InterPro" id="IPR033134">
    <property type="entry name" value="Asp/Glu_racemase_AS_2"/>
</dbReference>
<comment type="caution">
    <text evidence="3">The sequence shown here is derived from an EMBL/GenBank/DDBJ whole genome shotgun (WGS) entry which is preliminary data.</text>
</comment>
<evidence type="ECO:0000313" key="3">
    <source>
        <dbReference type="EMBL" id="MDW0110856.1"/>
    </source>
</evidence>
<evidence type="ECO:0000313" key="4">
    <source>
        <dbReference type="Proteomes" id="UP001280629"/>
    </source>
</evidence>